<keyword evidence="6" id="KW-1185">Reference proteome</keyword>
<dbReference type="Gene3D" id="3.20.20.70">
    <property type="entry name" value="Aldolase class I"/>
    <property type="match status" value="1"/>
</dbReference>
<dbReference type="InterPro" id="IPR027277">
    <property type="entry name" value="NadC/ModD"/>
</dbReference>
<organism evidence="5 6">
    <name type="scientific">Brassica napus</name>
    <name type="common">Rape</name>
    <dbReference type="NCBI Taxonomy" id="3708"/>
    <lineage>
        <taxon>Eukaryota</taxon>
        <taxon>Viridiplantae</taxon>
        <taxon>Streptophyta</taxon>
        <taxon>Embryophyta</taxon>
        <taxon>Tracheophyta</taxon>
        <taxon>Spermatophyta</taxon>
        <taxon>Magnoliopsida</taxon>
        <taxon>eudicotyledons</taxon>
        <taxon>Gunneridae</taxon>
        <taxon>Pentapetalae</taxon>
        <taxon>rosids</taxon>
        <taxon>malvids</taxon>
        <taxon>Brassicales</taxon>
        <taxon>Brassicaceae</taxon>
        <taxon>Brassiceae</taxon>
        <taxon>Brassica</taxon>
    </lineage>
</organism>
<sequence length="227" mass="25379">VEWTHKDGDYVHKGLKFGKVSRNAHKIVVDERVVLNFVQGKSGIATLTKILFHSFSSKILGSSNAKCTNNLTGESVRAHKRKIRVDALQSQPRVLIGGGKNHRTGLFDMEMIKDNHISSSRRSKKNLEIKVKVETRTLEEVKKVLEYWIQDSDDGNNAGKYGCIPLENGDVDVMMLNDAVELINGGAETEKERNMIGALTHSVNALDISLKIDTELALESRRRTKRA</sequence>
<evidence type="ECO:0000256" key="2">
    <source>
        <dbReference type="ARBA" id="ARBA00009400"/>
    </source>
</evidence>
<evidence type="ECO:0000313" key="6">
    <source>
        <dbReference type="Proteomes" id="UP000824890"/>
    </source>
</evidence>
<evidence type="ECO:0000313" key="5">
    <source>
        <dbReference type="EMBL" id="KAH0869416.1"/>
    </source>
</evidence>
<dbReference type="Pfam" id="PF01729">
    <property type="entry name" value="QRPTase_C"/>
    <property type="match status" value="1"/>
</dbReference>
<comment type="caution">
    <text evidence="5">The sequence shown here is derived from an EMBL/GenBank/DDBJ whole genome shotgun (WGS) entry which is preliminary data.</text>
</comment>
<dbReference type="InterPro" id="IPR013785">
    <property type="entry name" value="Aldolase_TIM"/>
</dbReference>
<keyword evidence="3" id="KW-0808">Transferase</keyword>
<proteinExistence type="inferred from homology"/>
<protein>
    <recommendedName>
        <fullName evidence="4">Quinolinate phosphoribosyl transferase C-terminal domain-containing protein</fullName>
    </recommendedName>
</protein>
<dbReference type="InterPro" id="IPR037128">
    <property type="entry name" value="Quinolinate_PRibosylTase_N_sf"/>
</dbReference>
<dbReference type="SUPFAM" id="SSF54675">
    <property type="entry name" value="Nicotinate/Quinolinate PRTase N-terminal domain-like"/>
    <property type="match status" value="1"/>
</dbReference>
<dbReference type="EMBL" id="JAGKQM010000017">
    <property type="protein sequence ID" value="KAH0869416.1"/>
    <property type="molecule type" value="Genomic_DNA"/>
</dbReference>
<accession>A0ABQ7YMN5</accession>
<reference evidence="5 6" key="1">
    <citation type="submission" date="2021-05" db="EMBL/GenBank/DDBJ databases">
        <title>Genome Assembly of Synthetic Allotetraploid Brassica napus Reveals Homoeologous Exchanges between Subgenomes.</title>
        <authorList>
            <person name="Davis J.T."/>
        </authorList>
    </citation>
    <scope>NUCLEOTIDE SEQUENCE [LARGE SCALE GENOMIC DNA]</scope>
    <source>
        <strain evidence="6">cv. Da-Ae</strain>
        <tissue evidence="5">Seedling</tissue>
    </source>
</reference>
<gene>
    <name evidence="5" type="ORF">HID58_076438</name>
</gene>
<comment type="pathway">
    <text evidence="1">Cofactor biosynthesis; NAD(+) biosynthesis.</text>
</comment>
<dbReference type="Proteomes" id="UP000824890">
    <property type="component" value="Unassembled WGS sequence"/>
</dbReference>
<dbReference type="InterPro" id="IPR002638">
    <property type="entry name" value="Quinolinate_PRibosylTrfase_C"/>
</dbReference>
<evidence type="ECO:0000256" key="1">
    <source>
        <dbReference type="ARBA" id="ARBA00004790"/>
    </source>
</evidence>
<evidence type="ECO:0000256" key="3">
    <source>
        <dbReference type="ARBA" id="ARBA00022676"/>
    </source>
</evidence>
<comment type="similarity">
    <text evidence="2">Belongs to the NadC/ModD family.</text>
</comment>
<name>A0ABQ7YMN5_BRANA</name>
<dbReference type="PANTHER" id="PTHR32179">
    <property type="entry name" value="NICOTINATE-NUCLEOTIDE PYROPHOSPHORYLASE [CARBOXYLATING]"/>
    <property type="match status" value="1"/>
</dbReference>
<feature type="non-terminal residue" evidence="5">
    <location>
        <position position="1"/>
    </location>
</feature>
<feature type="domain" description="Quinolinate phosphoribosyl transferase C-terminal" evidence="4">
    <location>
        <begin position="94"/>
        <end position="146"/>
    </location>
</feature>
<dbReference type="SUPFAM" id="SSF51690">
    <property type="entry name" value="Nicotinate/Quinolinate PRTase C-terminal domain-like"/>
    <property type="match status" value="1"/>
</dbReference>
<dbReference type="PANTHER" id="PTHR32179:SF3">
    <property type="entry name" value="NICOTINATE-NUCLEOTIDE PYROPHOSPHORYLASE [CARBOXYLATING]"/>
    <property type="match status" value="1"/>
</dbReference>
<keyword evidence="3" id="KW-0328">Glycosyltransferase</keyword>
<dbReference type="Gene3D" id="3.90.1170.20">
    <property type="entry name" value="Quinolinate phosphoribosyl transferase, N-terminal domain"/>
    <property type="match status" value="1"/>
</dbReference>
<evidence type="ECO:0000259" key="4">
    <source>
        <dbReference type="Pfam" id="PF01729"/>
    </source>
</evidence>
<dbReference type="InterPro" id="IPR036068">
    <property type="entry name" value="Nicotinate_pribotase-like_C"/>
</dbReference>